<dbReference type="GO" id="GO:0000287">
    <property type="term" value="F:magnesium ion binding"/>
    <property type="evidence" value="ECO:0007669"/>
    <property type="project" value="TreeGrafter"/>
</dbReference>
<dbReference type="SUPFAM" id="SSF51621">
    <property type="entry name" value="Phosphoenolpyruvate/pyruvate domain"/>
    <property type="match status" value="1"/>
</dbReference>
<evidence type="ECO:0000256" key="7">
    <source>
        <dbReference type="SAM" id="MobiDB-lite"/>
    </source>
</evidence>
<evidence type="ECO:0000256" key="1">
    <source>
        <dbReference type="ARBA" id="ARBA00005033"/>
    </source>
</evidence>
<dbReference type="GO" id="GO:0003864">
    <property type="term" value="F:3-methyl-2-oxobutanoate hydroxymethyltransferase activity"/>
    <property type="evidence" value="ECO:0007669"/>
    <property type="project" value="UniProtKB-EC"/>
</dbReference>
<dbReference type="AlphaFoldDB" id="A0A9W7XMV9"/>
<dbReference type="Pfam" id="PF02548">
    <property type="entry name" value="Pantoate_transf"/>
    <property type="match status" value="1"/>
</dbReference>
<name>A0A9W7XMV9_9FUNG</name>
<reference evidence="8" key="1">
    <citation type="submission" date="2022-07" db="EMBL/GenBank/DDBJ databases">
        <title>Phylogenomic reconstructions and comparative analyses of Kickxellomycotina fungi.</title>
        <authorList>
            <person name="Reynolds N.K."/>
            <person name="Stajich J.E."/>
            <person name="Barry K."/>
            <person name="Grigoriev I.V."/>
            <person name="Crous P."/>
            <person name="Smith M.E."/>
        </authorList>
    </citation>
    <scope>NUCLEOTIDE SEQUENCE</scope>
    <source>
        <strain evidence="8">NBRC 105413</strain>
    </source>
</reference>
<keyword evidence="9" id="KW-1185">Reference proteome</keyword>
<dbReference type="Gene3D" id="3.20.20.60">
    <property type="entry name" value="Phosphoenolpyruvate-binding domains"/>
    <property type="match status" value="1"/>
</dbReference>
<comment type="similarity">
    <text evidence="2 6">Belongs to the PanB family.</text>
</comment>
<evidence type="ECO:0000256" key="6">
    <source>
        <dbReference type="RuleBase" id="RU362100"/>
    </source>
</evidence>
<dbReference type="NCBIfam" id="NF001452">
    <property type="entry name" value="PRK00311.1"/>
    <property type="match status" value="1"/>
</dbReference>
<comment type="pathway">
    <text evidence="1 6">Cofactor biosynthesis; (R)-pantothenate biosynthesis; (R)-pantoate from 3-methyl-2-oxobutanoate: step 1/2.</text>
</comment>
<keyword evidence="6" id="KW-0566">Pantothenate biosynthesis</keyword>
<dbReference type="InterPro" id="IPR015813">
    <property type="entry name" value="Pyrv/PenolPyrv_kinase-like_dom"/>
</dbReference>
<evidence type="ECO:0000256" key="4">
    <source>
        <dbReference type="ARBA" id="ARBA00022679"/>
    </source>
</evidence>
<dbReference type="InterPro" id="IPR040442">
    <property type="entry name" value="Pyrv_kinase-like_dom_sf"/>
</dbReference>
<evidence type="ECO:0000313" key="8">
    <source>
        <dbReference type="EMBL" id="KAJ1648155.1"/>
    </source>
</evidence>
<dbReference type="Proteomes" id="UP001145021">
    <property type="component" value="Unassembled WGS sequence"/>
</dbReference>
<organism evidence="8 9">
    <name type="scientific">Coemansia asiatica</name>
    <dbReference type="NCBI Taxonomy" id="1052880"/>
    <lineage>
        <taxon>Eukaryota</taxon>
        <taxon>Fungi</taxon>
        <taxon>Fungi incertae sedis</taxon>
        <taxon>Zoopagomycota</taxon>
        <taxon>Kickxellomycotina</taxon>
        <taxon>Kickxellomycetes</taxon>
        <taxon>Kickxellales</taxon>
        <taxon>Kickxellaceae</taxon>
        <taxon>Coemansia</taxon>
    </lineage>
</organism>
<sequence length="373" mass="39592">MSSRVCGKPIGSMAFALAARNSKPVRQALITGPLARAYSARPPSSASESGREPAGRSKATIHTIKKLYRENKPIAMMTAYDYPTAVACEHAGIDLVLVGDSLAMVALGHEDTSQITMDEMLHHSRAVARGTRSGFIVSDLPFGTYHTDESTAVANAIRMIKEGRAEAVKLEAGRRAAPRIDAIVNGAGIPVVGHIGLTPQTAVSLGGFRVQGKSVTAAQALIDDALALQDAGCFAIVLEAMPSLVAETITRLLNIPTIGIGAGPHTSGQVLVYSDMMGIFDRFTPKFCRRFANLAPQMEGALAQYKNDVRARTFPQEGIHTYAMPPAAEENWRRHVQQIYGLELGESGENAAGSIAHTVKSVKSAAKENGSSS</sequence>
<dbReference type="CDD" id="cd06557">
    <property type="entry name" value="KPHMT-like"/>
    <property type="match status" value="1"/>
</dbReference>
<keyword evidence="4 6" id="KW-0808">Transferase</keyword>
<protein>
    <recommendedName>
        <fullName evidence="3 6">3-methyl-2-oxobutanoate hydroxymethyltransferase</fullName>
        <ecNumber evidence="3 6">2.1.2.11</ecNumber>
    </recommendedName>
</protein>
<dbReference type="EMBL" id="JANBOH010000010">
    <property type="protein sequence ID" value="KAJ1648155.1"/>
    <property type="molecule type" value="Genomic_DNA"/>
</dbReference>
<accession>A0A9W7XMV9</accession>
<dbReference type="GO" id="GO:0015940">
    <property type="term" value="P:pantothenate biosynthetic process"/>
    <property type="evidence" value="ECO:0007669"/>
    <property type="project" value="UniProtKB-KW"/>
</dbReference>
<proteinExistence type="inferred from homology"/>
<evidence type="ECO:0000256" key="5">
    <source>
        <dbReference type="ARBA" id="ARBA00049172"/>
    </source>
</evidence>
<dbReference type="NCBIfam" id="TIGR00222">
    <property type="entry name" value="panB"/>
    <property type="match status" value="1"/>
</dbReference>
<dbReference type="PANTHER" id="PTHR20881">
    <property type="entry name" value="3-METHYL-2-OXOBUTANOATE HYDROXYMETHYLTRANSFERASE"/>
    <property type="match status" value="1"/>
</dbReference>
<dbReference type="EC" id="2.1.2.11" evidence="3 6"/>
<evidence type="ECO:0000256" key="2">
    <source>
        <dbReference type="ARBA" id="ARBA00008676"/>
    </source>
</evidence>
<dbReference type="PANTHER" id="PTHR20881:SF0">
    <property type="entry name" value="3-METHYL-2-OXOBUTANOATE HYDROXYMETHYLTRANSFERASE"/>
    <property type="match status" value="1"/>
</dbReference>
<comment type="function">
    <text evidence="6">Catalyzes the reversible reaction in which hydroxymethyl group from 5,10-methylenetetrahydrofolate is transferred onto alpha-ketoisovalerate to form ketopantoate.</text>
</comment>
<dbReference type="HAMAP" id="MF_00156">
    <property type="entry name" value="PanB"/>
    <property type="match status" value="1"/>
</dbReference>
<dbReference type="InterPro" id="IPR003700">
    <property type="entry name" value="Pantoate_hydroxy_MeTrfase"/>
</dbReference>
<evidence type="ECO:0000313" key="9">
    <source>
        <dbReference type="Proteomes" id="UP001145021"/>
    </source>
</evidence>
<evidence type="ECO:0000256" key="3">
    <source>
        <dbReference type="ARBA" id="ARBA00012618"/>
    </source>
</evidence>
<dbReference type="GO" id="GO:0005739">
    <property type="term" value="C:mitochondrion"/>
    <property type="evidence" value="ECO:0007669"/>
    <property type="project" value="TreeGrafter"/>
</dbReference>
<dbReference type="FunFam" id="3.20.20.60:FF:000003">
    <property type="entry name" value="3-methyl-2-oxobutanoate hydroxymethyltransferase"/>
    <property type="match status" value="1"/>
</dbReference>
<comment type="catalytic activity">
    <reaction evidence="5 6">
        <text>(6R)-5,10-methylene-5,6,7,8-tetrahydrofolate + 3-methyl-2-oxobutanoate + H2O = 2-dehydropantoate + (6S)-5,6,7,8-tetrahydrofolate</text>
        <dbReference type="Rhea" id="RHEA:11824"/>
        <dbReference type="ChEBI" id="CHEBI:11561"/>
        <dbReference type="ChEBI" id="CHEBI:11851"/>
        <dbReference type="ChEBI" id="CHEBI:15377"/>
        <dbReference type="ChEBI" id="CHEBI:15636"/>
        <dbReference type="ChEBI" id="CHEBI:57453"/>
        <dbReference type="EC" id="2.1.2.11"/>
    </reaction>
</comment>
<comment type="caution">
    <text evidence="8">The sequence shown here is derived from an EMBL/GenBank/DDBJ whole genome shotgun (WGS) entry which is preliminary data.</text>
</comment>
<feature type="compositionally biased region" description="Low complexity" evidence="7">
    <location>
        <begin position="38"/>
        <end position="48"/>
    </location>
</feature>
<feature type="region of interest" description="Disordered" evidence="7">
    <location>
        <begin position="38"/>
        <end position="59"/>
    </location>
</feature>
<gene>
    <name evidence="8" type="primary">ECM31</name>
    <name evidence="8" type="ORF">LPJ64_000515</name>
</gene>